<dbReference type="RefSeq" id="WP_099797657.1">
    <property type="nucleotide sequence ID" value="NZ_CP018092.1"/>
</dbReference>
<evidence type="ECO:0000313" key="8">
    <source>
        <dbReference type="EMBL" id="ATS17514.1"/>
    </source>
</evidence>
<dbReference type="Gene3D" id="3.20.20.140">
    <property type="entry name" value="Metal-dependent hydrolases"/>
    <property type="match status" value="1"/>
</dbReference>
<evidence type="ECO:0000256" key="6">
    <source>
        <dbReference type="ARBA" id="ARBA00022833"/>
    </source>
</evidence>
<keyword evidence="9" id="KW-1185">Reference proteome</keyword>
<dbReference type="PANTHER" id="PTHR11409">
    <property type="entry name" value="ADENOSINE DEAMINASE"/>
    <property type="match status" value="1"/>
</dbReference>
<name>A0A2D2PZ39_PARLV</name>
<evidence type="ECO:0000256" key="3">
    <source>
        <dbReference type="ARBA" id="ARBA00012784"/>
    </source>
</evidence>
<keyword evidence="5" id="KW-0378">Hydrolase</keyword>
<dbReference type="GO" id="GO:0005829">
    <property type="term" value="C:cytosol"/>
    <property type="evidence" value="ECO:0007669"/>
    <property type="project" value="TreeGrafter"/>
</dbReference>
<dbReference type="InterPro" id="IPR006330">
    <property type="entry name" value="Ado/ade_deaminase"/>
</dbReference>
<dbReference type="GO" id="GO:0006154">
    <property type="term" value="P:adenosine catabolic process"/>
    <property type="evidence" value="ECO:0007669"/>
    <property type="project" value="TreeGrafter"/>
</dbReference>
<reference evidence="8 9" key="1">
    <citation type="submission" date="2016-11" db="EMBL/GenBank/DDBJ databases">
        <title>Complete genome sequence of thermophilic cyanobacteria strain Synechococcus sp. PCC6715.</title>
        <authorList>
            <person name="Tang J."/>
            <person name="Daroch M."/>
            <person name="Liang Y."/>
            <person name="Jiang D."/>
            <person name="Shah M."/>
        </authorList>
    </citation>
    <scope>NUCLEOTIDE SEQUENCE [LARGE SCALE GENOMIC DNA]</scope>
    <source>
        <strain evidence="8 9">PCC 6715</strain>
    </source>
</reference>
<protein>
    <recommendedName>
        <fullName evidence="3">adenosine deaminase</fullName>
        <ecNumber evidence="3">3.5.4.4</ecNumber>
    </recommendedName>
</protein>
<dbReference type="AlphaFoldDB" id="A0A2D2PZ39"/>
<feature type="domain" description="Adenosine deaminase" evidence="7">
    <location>
        <begin position="5"/>
        <end position="320"/>
    </location>
</feature>
<dbReference type="EMBL" id="CP018092">
    <property type="protein sequence ID" value="ATS17514.1"/>
    <property type="molecule type" value="Genomic_DNA"/>
</dbReference>
<dbReference type="GO" id="GO:0046872">
    <property type="term" value="F:metal ion binding"/>
    <property type="evidence" value="ECO:0007669"/>
    <property type="project" value="UniProtKB-KW"/>
</dbReference>
<dbReference type="InterPro" id="IPR001365">
    <property type="entry name" value="A_deaminase_dom"/>
</dbReference>
<keyword evidence="6" id="KW-0862">Zinc</keyword>
<reference evidence="9" key="2">
    <citation type="journal article" date="2022" name="Front. Microbiol.">
        <title>Comparative Genomic Analysis Revealed Distinct Molecular Components and Organization of CO2-Concentrating Mechanism in Thermophilic Cyanobacteria.</title>
        <authorList>
            <person name="Tang J."/>
            <person name="Zhou H."/>
            <person name="Yao D."/>
            <person name="Riaz S."/>
            <person name="You D."/>
            <person name="Klepacz-Smolka A."/>
            <person name="Daroch M."/>
        </authorList>
    </citation>
    <scope>NUCLEOTIDE SEQUENCE [LARGE SCALE GENOMIC DNA]</scope>
    <source>
        <strain evidence="9">PCC 6715</strain>
    </source>
</reference>
<dbReference type="InterPro" id="IPR032466">
    <property type="entry name" value="Metal_Hydrolase"/>
</dbReference>
<accession>A0A2D2PZ39</accession>
<evidence type="ECO:0000259" key="7">
    <source>
        <dbReference type="Pfam" id="PF00962"/>
    </source>
</evidence>
<evidence type="ECO:0000313" key="9">
    <source>
        <dbReference type="Proteomes" id="UP000231057"/>
    </source>
</evidence>
<evidence type="ECO:0000256" key="1">
    <source>
        <dbReference type="ARBA" id="ARBA00001947"/>
    </source>
</evidence>
<proteinExistence type="inferred from homology"/>
<dbReference type="SUPFAM" id="SSF51556">
    <property type="entry name" value="Metallo-dependent hydrolases"/>
    <property type="match status" value="1"/>
</dbReference>
<dbReference type="CDD" id="cd00443">
    <property type="entry name" value="ADA_AMPD"/>
    <property type="match status" value="1"/>
</dbReference>
<dbReference type="PANTHER" id="PTHR11409:SF43">
    <property type="entry name" value="ADENOSINE DEAMINASE"/>
    <property type="match status" value="1"/>
</dbReference>
<sequence>MALYAELHRHLGGSVVPRILWRYFQRNDPSRAARFPDYSEFETFYTKPRQSLDEYLELHTLVESVQTLQTLPYFIFRLIRGAYIFENLAYLELRYTPYLRTDPHLSEASRIEQMADVVKTVGLACQVPEYPIVTSQILCMHTRLPYAVNRAIVDLAAHFPQFVCGIDLAGGDSVYGDRLGEFIQLYAYARDRGLKTTGHLYETANGCYPQLLPYLQRIGHGIQIPLRYPELLPEVAAAGQCLEVCPTTYFQTGTLERYDQLRLVFSRCFEAGVDVAICTDNAGLHNVRLPFEYENLLTHDILNFKELQACQEAAFRHAFAWPHDHPPALLLSHLLQNTLGVLGSSVLECGAEKP</sequence>
<dbReference type="GO" id="GO:0046103">
    <property type="term" value="P:inosine biosynthetic process"/>
    <property type="evidence" value="ECO:0007669"/>
    <property type="project" value="TreeGrafter"/>
</dbReference>
<comment type="similarity">
    <text evidence="2">Belongs to the metallo-dependent hydrolases superfamily. Adenosine and AMP deaminases family.</text>
</comment>
<dbReference type="Proteomes" id="UP000231057">
    <property type="component" value="Chromosome"/>
</dbReference>
<dbReference type="GO" id="GO:0043103">
    <property type="term" value="P:hypoxanthine salvage"/>
    <property type="evidence" value="ECO:0007669"/>
    <property type="project" value="TreeGrafter"/>
</dbReference>
<dbReference type="GO" id="GO:0004000">
    <property type="term" value="F:adenosine deaminase activity"/>
    <property type="evidence" value="ECO:0007669"/>
    <property type="project" value="TreeGrafter"/>
</dbReference>
<evidence type="ECO:0000256" key="2">
    <source>
        <dbReference type="ARBA" id="ARBA00006676"/>
    </source>
</evidence>
<dbReference type="EC" id="3.5.4.4" evidence="3"/>
<dbReference type="Pfam" id="PF00962">
    <property type="entry name" value="A_deaminase"/>
    <property type="match status" value="1"/>
</dbReference>
<evidence type="ECO:0000256" key="5">
    <source>
        <dbReference type="ARBA" id="ARBA00022801"/>
    </source>
</evidence>
<gene>
    <name evidence="8" type="ORF">BRW62_00735</name>
</gene>
<dbReference type="OrthoDB" id="105475at2"/>
<keyword evidence="4" id="KW-0479">Metal-binding</keyword>
<evidence type="ECO:0000256" key="4">
    <source>
        <dbReference type="ARBA" id="ARBA00022723"/>
    </source>
</evidence>
<comment type="cofactor">
    <cofactor evidence="1">
        <name>Zn(2+)</name>
        <dbReference type="ChEBI" id="CHEBI:29105"/>
    </cofactor>
</comment>
<dbReference type="KEGG" id="slw:BRW62_00735"/>
<organism evidence="8 9">
    <name type="scientific">Parathermosynechococcus lividus PCC 6715</name>
    <dbReference type="NCBI Taxonomy" id="1917166"/>
    <lineage>
        <taxon>Bacteria</taxon>
        <taxon>Bacillati</taxon>
        <taxon>Cyanobacteriota</taxon>
        <taxon>Cyanophyceae</taxon>
        <taxon>Acaryochloridales</taxon>
        <taxon>Thermosynechococcaceae</taxon>
        <taxon>Parathermosynechococcus</taxon>
    </lineage>
</organism>